<sequence>MGSREDFRADYGELLAKLVARRRAAGVTQEDVAQRLGVRQNIVSKYELGEVRLNVVQYVRYCRAIGLDPGELLDSVGRY</sequence>
<dbReference type="InterPro" id="IPR001387">
    <property type="entry name" value="Cro/C1-type_HTH"/>
</dbReference>
<dbReference type="InterPro" id="IPR010982">
    <property type="entry name" value="Lambda_DNA-bd_dom_sf"/>
</dbReference>
<dbReference type="Pfam" id="PF13560">
    <property type="entry name" value="HTH_31"/>
    <property type="match status" value="1"/>
</dbReference>
<dbReference type="SMART" id="SM00530">
    <property type="entry name" value="HTH_XRE"/>
    <property type="match status" value="1"/>
</dbReference>
<name>A0A560HKE1_9PROT</name>
<evidence type="ECO:0000313" key="2">
    <source>
        <dbReference type="EMBL" id="TWB45824.1"/>
    </source>
</evidence>
<accession>A0A560HKE1</accession>
<dbReference type="EMBL" id="VITR01000001">
    <property type="protein sequence ID" value="TWB45824.1"/>
    <property type="molecule type" value="Genomic_DNA"/>
</dbReference>
<dbReference type="Proteomes" id="UP000315751">
    <property type="component" value="Unassembled WGS sequence"/>
</dbReference>
<dbReference type="GO" id="GO:0003677">
    <property type="term" value="F:DNA binding"/>
    <property type="evidence" value="ECO:0007669"/>
    <property type="project" value="InterPro"/>
</dbReference>
<dbReference type="RefSeq" id="WP_211101863.1">
    <property type="nucleotide sequence ID" value="NZ_VITR01000001.1"/>
</dbReference>
<dbReference type="SUPFAM" id="SSF47413">
    <property type="entry name" value="lambda repressor-like DNA-binding domains"/>
    <property type="match status" value="1"/>
</dbReference>
<dbReference type="AlphaFoldDB" id="A0A560HKE1"/>
<keyword evidence="3" id="KW-1185">Reference proteome</keyword>
<organism evidence="2 3">
    <name type="scientific">Nitrospirillum amazonense</name>
    <dbReference type="NCBI Taxonomy" id="28077"/>
    <lineage>
        <taxon>Bacteria</taxon>
        <taxon>Pseudomonadati</taxon>
        <taxon>Pseudomonadota</taxon>
        <taxon>Alphaproteobacteria</taxon>
        <taxon>Rhodospirillales</taxon>
        <taxon>Azospirillaceae</taxon>
        <taxon>Nitrospirillum</taxon>
    </lineage>
</organism>
<gene>
    <name evidence="2" type="ORF">FBZ90_101159</name>
</gene>
<protein>
    <submittedName>
        <fullName evidence="2">Helix-turn-helix protein</fullName>
    </submittedName>
</protein>
<feature type="domain" description="HTH cro/C1-type" evidence="1">
    <location>
        <begin position="18"/>
        <end position="72"/>
    </location>
</feature>
<proteinExistence type="predicted"/>
<dbReference type="PROSITE" id="PS50943">
    <property type="entry name" value="HTH_CROC1"/>
    <property type="match status" value="1"/>
</dbReference>
<comment type="caution">
    <text evidence="2">The sequence shown here is derived from an EMBL/GenBank/DDBJ whole genome shotgun (WGS) entry which is preliminary data.</text>
</comment>
<evidence type="ECO:0000313" key="3">
    <source>
        <dbReference type="Proteomes" id="UP000315751"/>
    </source>
</evidence>
<reference evidence="2 3" key="1">
    <citation type="submission" date="2019-06" db="EMBL/GenBank/DDBJ databases">
        <title>Genomic Encyclopedia of Type Strains, Phase IV (KMG-V): Genome sequencing to study the core and pangenomes of soil and plant-associated prokaryotes.</title>
        <authorList>
            <person name="Whitman W."/>
        </authorList>
    </citation>
    <scope>NUCLEOTIDE SEQUENCE [LARGE SCALE GENOMIC DNA]</scope>
    <source>
        <strain evidence="2 3">BR 11622</strain>
    </source>
</reference>
<evidence type="ECO:0000259" key="1">
    <source>
        <dbReference type="PROSITE" id="PS50943"/>
    </source>
</evidence>
<dbReference type="CDD" id="cd00093">
    <property type="entry name" value="HTH_XRE"/>
    <property type="match status" value="1"/>
</dbReference>
<dbReference type="Gene3D" id="1.10.260.40">
    <property type="entry name" value="lambda repressor-like DNA-binding domains"/>
    <property type="match status" value="1"/>
</dbReference>